<dbReference type="PROSITE" id="PS51257">
    <property type="entry name" value="PROKAR_LIPOPROTEIN"/>
    <property type="match status" value="1"/>
</dbReference>
<comment type="similarity">
    <text evidence="13">Belongs to the G-protein coupled receptor 1 family.</text>
</comment>
<sequence>MAPNYRLFIFNMFLIIYILTLSCNLLITLLMFFSKLSHSPMYMFLSNLSMSEILFTSSIAPPMLYVIYRGGATFPLGGCFIQCYLFGSLGTLESFLLSVMSYDRFLAICRPLYYSLIMTPRLCLSLILVCWMSAFLIMSISLIFLTTLNFCSINIIDHFFCDFVPLLSLSCSDTSTVQVVVSLLSSTATVFPFLLIIVTCGFIIKAIIGISSSKGKQKAFSTCSSHLGVVSMYYATLIMVYYEVPPGHSLEANKVLSLLYTVLTPLLNPFIYTLRNQEIKTAIRQIWTSVKRT</sequence>
<keyword evidence="3 14" id="KW-0716">Sensory transduction</keyword>
<evidence type="ECO:0000256" key="8">
    <source>
        <dbReference type="ARBA" id="ARBA00023136"/>
    </source>
</evidence>
<keyword evidence="9" id="KW-1015">Disulfide bond</keyword>
<keyword evidence="7 13" id="KW-0297">G-protein coupled receptor</keyword>
<evidence type="ECO:0000256" key="12">
    <source>
        <dbReference type="ARBA" id="ARBA00023224"/>
    </source>
</evidence>
<feature type="transmembrane region" description="Helical" evidence="14">
    <location>
        <begin position="12"/>
        <end position="33"/>
    </location>
</feature>
<dbReference type="InterPro" id="IPR050939">
    <property type="entry name" value="Olfactory_GPCR1"/>
</dbReference>
<organism evidence="16 17">
    <name type="scientific">Staurois parvus</name>
    <dbReference type="NCBI Taxonomy" id="386267"/>
    <lineage>
        <taxon>Eukaryota</taxon>
        <taxon>Metazoa</taxon>
        <taxon>Chordata</taxon>
        <taxon>Craniata</taxon>
        <taxon>Vertebrata</taxon>
        <taxon>Euteleostomi</taxon>
        <taxon>Amphibia</taxon>
        <taxon>Batrachia</taxon>
        <taxon>Anura</taxon>
        <taxon>Neobatrachia</taxon>
        <taxon>Ranoidea</taxon>
        <taxon>Ranidae</taxon>
        <taxon>Staurois</taxon>
    </lineage>
</organism>
<keyword evidence="6 14" id="KW-1133">Transmembrane helix</keyword>
<evidence type="ECO:0000256" key="1">
    <source>
        <dbReference type="ARBA" id="ARBA00004651"/>
    </source>
</evidence>
<reference evidence="16" key="1">
    <citation type="submission" date="2023-05" db="EMBL/GenBank/DDBJ databases">
        <authorList>
            <person name="Stuckert A."/>
        </authorList>
    </citation>
    <scope>NUCLEOTIDE SEQUENCE</scope>
</reference>
<evidence type="ECO:0000256" key="13">
    <source>
        <dbReference type="RuleBase" id="RU000688"/>
    </source>
</evidence>
<keyword evidence="2 14" id="KW-1003">Cell membrane</keyword>
<comment type="caution">
    <text evidence="16">The sequence shown here is derived from an EMBL/GenBank/DDBJ whole genome shotgun (WGS) entry which is preliminary data.</text>
</comment>
<comment type="subcellular location">
    <subcellularLocation>
        <location evidence="1 14">Cell membrane</location>
        <topology evidence="1 14">Multi-pass membrane protein</topology>
    </subcellularLocation>
</comment>
<evidence type="ECO:0000256" key="2">
    <source>
        <dbReference type="ARBA" id="ARBA00022475"/>
    </source>
</evidence>
<keyword evidence="5 14" id="KW-0552">Olfaction</keyword>
<dbReference type="PRINTS" id="PR00245">
    <property type="entry name" value="OLFACTORYR"/>
</dbReference>
<dbReference type="PANTHER" id="PTHR24242:SF393">
    <property type="entry name" value="OLFACTORY RECEPTOR"/>
    <property type="match status" value="1"/>
</dbReference>
<evidence type="ECO:0000256" key="9">
    <source>
        <dbReference type="ARBA" id="ARBA00023157"/>
    </source>
</evidence>
<dbReference type="PROSITE" id="PS50262">
    <property type="entry name" value="G_PROTEIN_RECEP_F1_2"/>
    <property type="match status" value="1"/>
</dbReference>
<dbReference type="EMBL" id="CATNWA010017698">
    <property type="protein sequence ID" value="CAI9602512.1"/>
    <property type="molecule type" value="Genomic_DNA"/>
</dbReference>
<keyword evidence="12 13" id="KW-0807">Transducer</keyword>
<dbReference type="PRINTS" id="PR00237">
    <property type="entry name" value="GPCRRHODOPSN"/>
</dbReference>
<evidence type="ECO:0000256" key="6">
    <source>
        <dbReference type="ARBA" id="ARBA00022989"/>
    </source>
</evidence>
<keyword evidence="4 13" id="KW-0812">Transmembrane</keyword>
<feature type="transmembrane region" description="Helical" evidence="14">
    <location>
        <begin position="254"/>
        <end position="274"/>
    </location>
</feature>
<name>A0ABN9G2R7_9NEOB</name>
<feature type="transmembrane region" description="Helical" evidence="14">
    <location>
        <begin position="74"/>
        <end position="102"/>
    </location>
</feature>
<dbReference type="InterPro" id="IPR017452">
    <property type="entry name" value="GPCR_Rhodpsn_7TM"/>
</dbReference>
<evidence type="ECO:0000256" key="3">
    <source>
        <dbReference type="ARBA" id="ARBA00022606"/>
    </source>
</evidence>
<evidence type="ECO:0000256" key="5">
    <source>
        <dbReference type="ARBA" id="ARBA00022725"/>
    </source>
</evidence>
<evidence type="ECO:0000256" key="4">
    <source>
        <dbReference type="ARBA" id="ARBA00022692"/>
    </source>
</evidence>
<accession>A0ABN9G2R7</accession>
<keyword evidence="10 13" id="KW-0675">Receptor</keyword>
<evidence type="ECO:0000256" key="11">
    <source>
        <dbReference type="ARBA" id="ARBA00023180"/>
    </source>
</evidence>
<protein>
    <recommendedName>
        <fullName evidence="14">Olfactory receptor</fullName>
    </recommendedName>
</protein>
<proteinExistence type="inferred from homology"/>
<gene>
    <name evidence="16" type="ORF">SPARVUS_LOCUS13145002</name>
</gene>
<feature type="transmembrane region" description="Helical" evidence="14">
    <location>
        <begin position="122"/>
        <end position="145"/>
    </location>
</feature>
<evidence type="ECO:0000256" key="10">
    <source>
        <dbReference type="ARBA" id="ARBA00023170"/>
    </source>
</evidence>
<keyword evidence="8 14" id="KW-0472">Membrane</keyword>
<keyword evidence="11" id="KW-0325">Glycoprotein</keyword>
<evidence type="ECO:0000259" key="15">
    <source>
        <dbReference type="PROSITE" id="PS50262"/>
    </source>
</evidence>
<dbReference type="Pfam" id="PF13853">
    <property type="entry name" value="7tm_4"/>
    <property type="match status" value="1"/>
</dbReference>
<dbReference type="Gene3D" id="1.20.1070.10">
    <property type="entry name" value="Rhodopsin 7-helix transmembrane proteins"/>
    <property type="match status" value="1"/>
</dbReference>
<evidence type="ECO:0000313" key="17">
    <source>
        <dbReference type="Proteomes" id="UP001162483"/>
    </source>
</evidence>
<keyword evidence="17" id="KW-1185">Reference proteome</keyword>
<evidence type="ECO:0000313" key="16">
    <source>
        <dbReference type="EMBL" id="CAI9602512.1"/>
    </source>
</evidence>
<feature type="transmembrane region" description="Helical" evidence="14">
    <location>
        <begin position="190"/>
        <end position="208"/>
    </location>
</feature>
<feature type="transmembrane region" description="Helical" evidence="14">
    <location>
        <begin position="220"/>
        <end position="242"/>
    </location>
</feature>
<dbReference type="InterPro" id="IPR000276">
    <property type="entry name" value="GPCR_Rhodpsn"/>
</dbReference>
<evidence type="ECO:0000256" key="7">
    <source>
        <dbReference type="ARBA" id="ARBA00023040"/>
    </source>
</evidence>
<dbReference type="PANTHER" id="PTHR24242">
    <property type="entry name" value="G-PROTEIN COUPLED RECEPTOR"/>
    <property type="match status" value="1"/>
</dbReference>
<dbReference type="PROSITE" id="PS00237">
    <property type="entry name" value="G_PROTEIN_RECEP_F1_1"/>
    <property type="match status" value="1"/>
</dbReference>
<evidence type="ECO:0000256" key="14">
    <source>
        <dbReference type="RuleBase" id="RU363047"/>
    </source>
</evidence>
<dbReference type="Proteomes" id="UP001162483">
    <property type="component" value="Unassembled WGS sequence"/>
</dbReference>
<dbReference type="SUPFAM" id="SSF81321">
    <property type="entry name" value="Family A G protein-coupled receptor-like"/>
    <property type="match status" value="1"/>
</dbReference>
<feature type="domain" description="G-protein coupled receptors family 1 profile" evidence="15">
    <location>
        <begin position="23"/>
        <end position="272"/>
    </location>
</feature>
<dbReference type="InterPro" id="IPR000725">
    <property type="entry name" value="Olfact_rcpt"/>
</dbReference>